<evidence type="ECO:0000313" key="1">
    <source>
        <dbReference type="EMBL" id="SHM52084.1"/>
    </source>
</evidence>
<dbReference type="AlphaFoldDB" id="A0A1M7JGD0"/>
<sequence>MEEKNYELPMDEYIELPWGRRFQGRCKTVPVADRKEKIDKIYGFHNMSVMR</sequence>
<gene>
    <name evidence="1" type="ORF">SAMN02745189_02293</name>
</gene>
<organism evidence="1 2">
    <name type="scientific">Lacicoccus alkaliphilus DSM 16010</name>
    <dbReference type="NCBI Taxonomy" id="1123231"/>
    <lineage>
        <taxon>Bacteria</taxon>
        <taxon>Bacillati</taxon>
        <taxon>Bacillota</taxon>
        <taxon>Bacilli</taxon>
        <taxon>Bacillales</taxon>
        <taxon>Salinicoccaceae</taxon>
        <taxon>Lacicoccus</taxon>
    </lineage>
</organism>
<evidence type="ECO:0000313" key="2">
    <source>
        <dbReference type="Proteomes" id="UP000184206"/>
    </source>
</evidence>
<proteinExistence type="predicted"/>
<dbReference type="Proteomes" id="UP000184206">
    <property type="component" value="Unassembled WGS sequence"/>
</dbReference>
<name>A0A1M7JGD0_9BACL</name>
<protein>
    <submittedName>
        <fullName evidence="1">Uncharacterized protein</fullName>
    </submittedName>
</protein>
<dbReference type="EMBL" id="FRCF01000013">
    <property type="protein sequence ID" value="SHM52084.1"/>
    <property type="molecule type" value="Genomic_DNA"/>
</dbReference>
<dbReference type="RefSeq" id="WP_178138266.1">
    <property type="nucleotide sequence ID" value="NZ_FRCF01000013.1"/>
</dbReference>
<keyword evidence="2" id="KW-1185">Reference proteome</keyword>
<reference evidence="1 2" key="1">
    <citation type="submission" date="2016-11" db="EMBL/GenBank/DDBJ databases">
        <authorList>
            <person name="Jaros S."/>
            <person name="Januszkiewicz K."/>
            <person name="Wedrychowicz H."/>
        </authorList>
    </citation>
    <scope>NUCLEOTIDE SEQUENCE [LARGE SCALE GENOMIC DNA]</scope>
    <source>
        <strain evidence="1 2">DSM 16010</strain>
    </source>
</reference>
<accession>A0A1M7JGD0</accession>